<evidence type="ECO:0000313" key="2">
    <source>
        <dbReference type="Proteomes" id="UP000255165"/>
    </source>
</evidence>
<gene>
    <name evidence="1" type="ORF">DN412_33170</name>
</gene>
<evidence type="ECO:0000313" key="1">
    <source>
        <dbReference type="EMBL" id="RDK06141.1"/>
    </source>
</evidence>
<protein>
    <submittedName>
        <fullName evidence="1">RNA-binding protein</fullName>
    </submittedName>
</protein>
<proteinExistence type="predicted"/>
<dbReference type="EMBL" id="QKWJ01000071">
    <property type="protein sequence ID" value="RDK06141.1"/>
    <property type="molecule type" value="Genomic_DNA"/>
</dbReference>
<dbReference type="Proteomes" id="UP000255165">
    <property type="component" value="Unassembled WGS sequence"/>
</dbReference>
<accession>A0A370NKK6</accession>
<dbReference type="RefSeq" id="WP_115215459.1">
    <property type="nucleotide sequence ID" value="NZ_QKWJ01000071.1"/>
</dbReference>
<organism evidence="1 2">
    <name type="scientific">Cupriavidus lacunae</name>
    <dbReference type="NCBI Taxonomy" id="2666307"/>
    <lineage>
        <taxon>Bacteria</taxon>
        <taxon>Pseudomonadati</taxon>
        <taxon>Pseudomonadota</taxon>
        <taxon>Betaproteobacteria</taxon>
        <taxon>Burkholderiales</taxon>
        <taxon>Burkholderiaceae</taxon>
        <taxon>Cupriavidus</taxon>
    </lineage>
</organism>
<dbReference type="AlphaFoldDB" id="A0A370NKK6"/>
<keyword evidence="2" id="KW-1185">Reference proteome</keyword>
<comment type="caution">
    <text evidence="1">The sequence shown here is derived from an EMBL/GenBank/DDBJ whole genome shotgun (WGS) entry which is preliminary data.</text>
</comment>
<sequence length="84" mass="9546">MSRLLLTNIEPGTSDDEVRAFLGKYGLPPCDAIEQVPGDGTRPSVVLEFSELDAETLHRYAERIHHMFWKSRELTAQVLTDRFA</sequence>
<reference evidence="2" key="1">
    <citation type="submission" date="2018-06" db="EMBL/GenBank/DDBJ databases">
        <authorList>
            <person name="Feng T."/>
            <person name="Jeon C.O."/>
        </authorList>
    </citation>
    <scope>NUCLEOTIDE SEQUENCE [LARGE SCALE GENOMIC DNA]</scope>
    <source>
        <strain evidence="2">S23</strain>
    </source>
</reference>
<name>A0A370NKK6_9BURK</name>